<protein>
    <submittedName>
        <fullName evidence="2">Uncharacterized protein</fullName>
    </submittedName>
</protein>
<name>A0A6A7AYH8_9PLEO</name>
<sequence length="459" mass="51726">MAFALSLVVHPAALTIAFRLHYPGLDKTQFHSLANLLSLRNEGQAEPSFLSDVVLEHDWNVSESEDGHASSMGTHLAHQISSSEHGALKQKSLDCLAEFAANKKGGRAVACSAMEEAVDSVIVWIARNEGFEDVDHPVFYKLREFLGSLSDSDVFLWEEMVFQHQSRIEQNYIPKLRVSFKAYDAARTSDREITSTSTSASGANLFILRDLLFNRNTDNLSTLEKHERLIIASYNLRTTKRIEEILYSSASTTSKSKKLWINICLFARLRVAFECFKSIMLVLQSFKQTFSILGLKLDSTTAKAVLGRGWTLDKTKREFTKRQKQKPNIHAEVQMLMFLNARESSGSSRFPYFGCSKLSCFMCNHFLQFYGSITTRGSHGRLFRPWTVPNADGLQSGQASRTARALISMQKQVEKTLTSVVGGSSVLGKPQEQEPQGQVHIKRLAMNAERYRVADMFRR</sequence>
<keyword evidence="1" id="KW-0732">Signal</keyword>
<gene>
    <name evidence="2" type="ORF">T440DRAFT_491243</name>
</gene>
<dbReference type="AlphaFoldDB" id="A0A6A7AYH8"/>
<dbReference type="InterPro" id="IPR027796">
    <property type="entry name" value="OTT_1508_deam-like"/>
</dbReference>
<reference evidence="2" key="1">
    <citation type="submission" date="2020-01" db="EMBL/GenBank/DDBJ databases">
        <authorList>
            <consortium name="DOE Joint Genome Institute"/>
            <person name="Haridas S."/>
            <person name="Albert R."/>
            <person name="Binder M."/>
            <person name="Bloem J."/>
            <person name="Labutti K."/>
            <person name="Salamov A."/>
            <person name="Andreopoulos B."/>
            <person name="Baker S.E."/>
            <person name="Barry K."/>
            <person name="Bills G."/>
            <person name="Bluhm B.H."/>
            <person name="Cannon C."/>
            <person name="Castanera R."/>
            <person name="Culley D.E."/>
            <person name="Daum C."/>
            <person name="Ezra D."/>
            <person name="Gonzalez J.B."/>
            <person name="Henrissat B."/>
            <person name="Kuo A."/>
            <person name="Liang C."/>
            <person name="Lipzen A."/>
            <person name="Lutzoni F."/>
            <person name="Magnuson J."/>
            <person name="Mondo S."/>
            <person name="Nolan M."/>
            <person name="Ohm R."/>
            <person name="Pangilinan J."/>
            <person name="Park H.-J."/>
            <person name="Ramirez L."/>
            <person name="Alfaro M."/>
            <person name="Sun H."/>
            <person name="Tritt A."/>
            <person name="Yoshinaga Y."/>
            <person name="Zwiers L.-H."/>
            <person name="Turgeon B.G."/>
            <person name="Goodwin S.B."/>
            <person name="Spatafora J.W."/>
            <person name="Crous P.W."/>
            <person name="Grigoriev I.V."/>
        </authorList>
    </citation>
    <scope>NUCLEOTIDE SEQUENCE</scope>
    <source>
        <strain evidence="2">IPT5</strain>
    </source>
</reference>
<dbReference type="Proteomes" id="UP000799423">
    <property type="component" value="Unassembled WGS sequence"/>
</dbReference>
<dbReference type="Pfam" id="PF14441">
    <property type="entry name" value="OTT_1508_deam"/>
    <property type="match status" value="1"/>
</dbReference>
<accession>A0A6A7AYH8</accession>
<evidence type="ECO:0000313" key="2">
    <source>
        <dbReference type="EMBL" id="KAF2848346.1"/>
    </source>
</evidence>
<evidence type="ECO:0000313" key="3">
    <source>
        <dbReference type="Proteomes" id="UP000799423"/>
    </source>
</evidence>
<dbReference type="EMBL" id="MU006318">
    <property type="protein sequence ID" value="KAF2848346.1"/>
    <property type="molecule type" value="Genomic_DNA"/>
</dbReference>
<feature type="chain" id="PRO_5025511231" evidence="1">
    <location>
        <begin position="18"/>
        <end position="459"/>
    </location>
</feature>
<proteinExistence type="predicted"/>
<keyword evidence="3" id="KW-1185">Reference proteome</keyword>
<organism evidence="2 3">
    <name type="scientific">Plenodomus tracheiphilus IPT5</name>
    <dbReference type="NCBI Taxonomy" id="1408161"/>
    <lineage>
        <taxon>Eukaryota</taxon>
        <taxon>Fungi</taxon>
        <taxon>Dikarya</taxon>
        <taxon>Ascomycota</taxon>
        <taxon>Pezizomycotina</taxon>
        <taxon>Dothideomycetes</taxon>
        <taxon>Pleosporomycetidae</taxon>
        <taxon>Pleosporales</taxon>
        <taxon>Pleosporineae</taxon>
        <taxon>Leptosphaeriaceae</taxon>
        <taxon>Plenodomus</taxon>
    </lineage>
</organism>
<feature type="signal peptide" evidence="1">
    <location>
        <begin position="1"/>
        <end position="17"/>
    </location>
</feature>
<evidence type="ECO:0000256" key="1">
    <source>
        <dbReference type="SAM" id="SignalP"/>
    </source>
</evidence>
<dbReference type="OrthoDB" id="4851849at2759"/>